<dbReference type="OrthoDB" id="9810445at2"/>
<evidence type="ECO:0000313" key="10">
    <source>
        <dbReference type="Proteomes" id="UP000253083"/>
    </source>
</evidence>
<dbReference type="InParanoid" id="A0A395JMC7"/>
<dbReference type="PANTHER" id="PTHR22726">
    <property type="entry name" value="METALLOENDOPEPTIDASE OMA1"/>
    <property type="match status" value="1"/>
</dbReference>
<evidence type="ECO:0000256" key="7">
    <source>
        <dbReference type="SAM" id="SignalP"/>
    </source>
</evidence>
<comment type="cofactor">
    <cofactor evidence="1">
        <name>Zn(2+)</name>
        <dbReference type="ChEBI" id="CHEBI:29105"/>
    </cofactor>
</comment>
<dbReference type="PROSITE" id="PS51257">
    <property type="entry name" value="PROKAR_LIPOPROTEIN"/>
    <property type="match status" value="1"/>
</dbReference>
<keyword evidence="3" id="KW-0479">Metal-binding</keyword>
<proteinExistence type="predicted"/>
<dbReference type="Proteomes" id="UP000253083">
    <property type="component" value="Unassembled WGS sequence"/>
</dbReference>
<evidence type="ECO:0000256" key="6">
    <source>
        <dbReference type="ARBA" id="ARBA00023049"/>
    </source>
</evidence>
<dbReference type="GO" id="GO:0016020">
    <property type="term" value="C:membrane"/>
    <property type="evidence" value="ECO:0007669"/>
    <property type="project" value="TreeGrafter"/>
</dbReference>
<dbReference type="InterPro" id="IPR018392">
    <property type="entry name" value="LysM"/>
</dbReference>
<keyword evidence="2 9" id="KW-0645">Protease</keyword>
<dbReference type="Pfam" id="PF01435">
    <property type="entry name" value="Peptidase_M48"/>
    <property type="match status" value="1"/>
</dbReference>
<keyword evidence="10" id="KW-1185">Reference proteome</keyword>
<dbReference type="EMBL" id="QNRT01000005">
    <property type="protein sequence ID" value="RBP48940.1"/>
    <property type="molecule type" value="Genomic_DNA"/>
</dbReference>
<evidence type="ECO:0000259" key="8">
    <source>
        <dbReference type="PROSITE" id="PS51782"/>
    </source>
</evidence>
<dbReference type="RefSeq" id="WP_113955527.1">
    <property type="nucleotide sequence ID" value="NZ_QNRT01000005.1"/>
</dbReference>
<comment type="caution">
    <text evidence="9">The sequence shown here is derived from an EMBL/GenBank/DDBJ whole genome shotgun (WGS) entry which is preliminary data.</text>
</comment>
<protein>
    <submittedName>
        <fullName evidence="9">Putative Zn-dependent protease</fullName>
    </submittedName>
</protein>
<feature type="signal peptide" evidence="7">
    <location>
        <begin position="1"/>
        <end position="23"/>
    </location>
</feature>
<evidence type="ECO:0000256" key="5">
    <source>
        <dbReference type="ARBA" id="ARBA00022833"/>
    </source>
</evidence>
<accession>A0A395JMC7</accession>
<keyword evidence="7" id="KW-0732">Signal</keyword>
<evidence type="ECO:0000256" key="1">
    <source>
        <dbReference type="ARBA" id="ARBA00001947"/>
    </source>
</evidence>
<keyword evidence="5" id="KW-0862">Zinc</keyword>
<keyword evidence="4" id="KW-0378">Hydrolase</keyword>
<dbReference type="AlphaFoldDB" id="A0A395JMC7"/>
<dbReference type="InterPro" id="IPR051156">
    <property type="entry name" value="Mito/Outer_Membr_Metalloprot"/>
</dbReference>
<organism evidence="9 10">
    <name type="scientific">Arenicella xantha</name>
    <dbReference type="NCBI Taxonomy" id="644221"/>
    <lineage>
        <taxon>Bacteria</taxon>
        <taxon>Pseudomonadati</taxon>
        <taxon>Pseudomonadota</taxon>
        <taxon>Gammaproteobacteria</taxon>
        <taxon>Arenicellales</taxon>
        <taxon>Arenicellaceae</taxon>
        <taxon>Arenicella</taxon>
    </lineage>
</organism>
<feature type="chain" id="PRO_5017446406" evidence="7">
    <location>
        <begin position="24"/>
        <end position="482"/>
    </location>
</feature>
<name>A0A395JMC7_9GAMM</name>
<evidence type="ECO:0000256" key="4">
    <source>
        <dbReference type="ARBA" id="ARBA00022801"/>
    </source>
</evidence>
<dbReference type="GO" id="GO:0004222">
    <property type="term" value="F:metalloendopeptidase activity"/>
    <property type="evidence" value="ECO:0007669"/>
    <property type="project" value="InterPro"/>
</dbReference>
<dbReference type="GO" id="GO:0051603">
    <property type="term" value="P:proteolysis involved in protein catabolic process"/>
    <property type="evidence" value="ECO:0007669"/>
    <property type="project" value="TreeGrafter"/>
</dbReference>
<feature type="domain" description="LysM" evidence="8">
    <location>
        <begin position="433"/>
        <end position="480"/>
    </location>
</feature>
<sequence length="482" mass="52295">MSRTTVARCVVSIGLSLFLIGCATDPVTGRPTLARSESWEIQQGARYHQEILKQYQVYDDPELQAYVNDVGQKLAAKSHRSHLKFTFTVLDSPEVNAFALPGGYVYVTRGIMAYMTKESHLAGVIGHEIGHVSGLHGAERAAQQPLVTGATLVVGVATGSGDLMQASQMLGGALLSGYGRTQELESDGLGAEYIAQNNYNPEDMIDVIGILKNQELFARQKAADEGVAYQGYHGLFSTHPRNDQRLQGVIKAAEKYRDLSKPEPDDGEFLRLTDGLAYGQSESQGIVHGNKFYHKALDLFVEFPDGWQVINGQTALGAVSPDRSQVVQMHMDSIAPPVDASGYLSTKFTEFRNGQSVATSEDQALAGVVTVTDASTGQRTNQLVSMVTRGTQAFVIAAAGKTQLPDQAFLSVTKSVRRLKSSEMSLAEGRSIKVVTAQRGDTIASLAAQSNLDKYQQEQIRLINNLYPDGEPRPGQRIKVVK</sequence>
<dbReference type="CDD" id="cd00118">
    <property type="entry name" value="LysM"/>
    <property type="match status" value="1"/>
</dbReference>
<evidence type="ECO:0000256" key="2">
    <source>
        <dbReference type="ARBA" id="ARBA00022670"/>
    </source>
</evidence>
<dbReference type="Pfam" id="PF01476">
    <property type="entry name" value="LysM"/>
    <property type="match status" value="1"/>
</dbReference>
<keyword evidence="6" id="KW-0482">Metalloprotease</keyword>
<reference evidence="9 10" key="1">
    <citation type="submission" date="2018-06" db="EMBL/GenBank/DDBJ databases">
        <title>Genomic Encyclopedia of Type Strains, Phase IV (KMG-IV): sequencing the most valuable type-strain genomes for metagenomic binning, comparative biology and taxonomic classification.</title>
        <authorList>
            <person name="Goeker M."/>
        </authorList>
    </citation>
    <scope>NUCLEOTIDE SEQUENCE [LARGE SCALE GENOMIC DNA]</scope>
    <source>
        <strain evidence="9 10">DSM 24032</strain>
    </source>
</reference>
<dbReference type="GO" id="GO:0046872">
    <property type="term" value="F:metal ion binding"/>
    <property type="evidence" value="ECO:0007669"/>
    <property type="project" value="UniProtKB-KW"/>
</dbReference>
<gene>
    <name evidence="9" type="ORF">DFR28_105280</name>
</gene>
<dbReference type="Gene3D" id="3.30.2010.10">
    <property type="entry name" value="Metalloproteases ('zincins'), catalytic domain"/>
    <property type="match status" value="1"/>
</dbReference>
<dbReference type="PANTHER" id="PTHR22726:SF24">
    <property type="entry name" value="M48 FAMILY METALLOPEPTIDASE"/>
    <property type="match status" value="1"/>
</dbReference>
<dbReference type="InterPro" id="IPR001915">
    <property type="entry name" value="Peptidase_M48"/>
</dbReference>
<dbReference type="PROSITE" id="PS51782">
    <property type="entry name" value="LYSM"/>
    <property type="match status" value="1"/>
</dbReference>
<evidence type="ECO:0000313" key="9">
    <source>
        <dbReference type="EMBL" id="RBP48940.1"/>
    </source>
</evidence>
<evidence type="ECO:0000256" key="3">
    <source>
        <dbReference type="ARBA" id="ARBA00022723"/>
    </source>
</evidence>